<evidence type="ECO:0000313" key="10">
    <source>
        <dbReference type="EMBL" id="TET46928.1"/>
    </source>
</evidence>
<gene>
    <name evidence="10" type="primary">sppA</name>
    <name evidence="10" type="ORF">E3J62_02900</name>
</gene>
<dbReference type="SUPFAM" id="SSF52096">
    <property type="entry name" value="ClpP/crotonase"/>
    <property type="match status" value="2"/>
</dbReference>
<comment type="subcellular location">
    <subcellularLocation>
        <location evidence="1">Membrane</location>
    </subcellularLocation>
</comment>
<evidence type="ECO:0000313" key="11">
    <source>
        <dbReference type="Proteomes" id="UP000315525"/>
    </source>
</evidence>
<protein>
    <submittedName>
        <fullName evidence="10">Signal peptide peptidase SppA</fullName>
    </submittedName>
</protein>
<comment type="similarity">
    <text evidence="2">Belongs to the peptidase S49 family.</text>
</comment>
<keyword evidence="6 8" id="KW-0472">Membrane</keyword>
<dbReference type="AlphaFoldDB" id="A0A523UWK5"/>
<evidence type="ECO:0000256" key="3">
    <source>
        <dbReference type="ARBA" id="ARBA00022670"/>
    </source>
</evidence>
<feature type="domain" description="Peptidase S49" evidence="9">
    <location>
        <begin position="117"/>
        <end position="260"/>
    </location>
</feature>
<dbReference type="InterPro" id="IPR004634">
    <property type="entry name" value="Pept_S49_pIV"/>
</dbReference>
<dbReference type="NCBIfam" id="TIGR00705">
    <property type="entry name" value="SppA_67K"/>
    <property type="match status" value="1"/>
</dbReference>
<evidence type="ECO:0000256" key="5">
    <source>
        <dbReference type="ARBA" id="ARBA00022825"/>
    </source>
</evidence>
<keyword evidence="3" id="KW-0645">Protease</keyword>
<dbReference type="GO" id="GO:0008236">
    <property type="term" value="F:serine-type peptidase activity"/>
    <property type="evidence" value="ECO:0007669"/>
    <property type="project" value="UniProtKB-KW"/>
</dbReference>
<dbReference type="CDD" id="cd07023">
    <property type="entry name" value="S49_Sppa_N_C"/>
    <property type="match status" value="1"/>
</dbReference>
<keyword evidence="5" id="KW-0720">Serine protease</keyword>
<dbReference type="GO" id="GO:0016020">
    <property type="term" value="C:membrane"/>
    <property type="evidence" value="ECO:0007669"/>
    <property type="project" value="UniProtKB-SubCell"/>
</dbReference>
<accession>A0A523UWK5</accession>
<dbReference type="NCBIfam" id="TIGR00706">
    <property type="entry name" value="SppA_dom"/>
    <property type="match status" value="1"/>
</dbReference>
<dbReference type="InterPro" id="IPR004635">
    <property type="entry name" value="Pept_S49_SppA"/>
</dbReference>
<evidence type="ECO:0000256" key="2">
    <source>
        <dbReference type="ARBA" id="ARBA00008683"/>
    </source>
</evidence>
<feature type="active site" description="Proton donor/acceptor" evidence="7">
    <location>
        <position position="185"/>
    </location>
</feature>
<sequence length="589" mass="63954">MSKKAIWTIVIVAAVVFIGIWLTGISFVMRSLVKGPVSVKMGSVLVANLSGSIPEEPPGPLSKLFGAKKKLTIQEAVDLLDAAKEDKRIDALLIKSGALQEVGWAKALELRSAFLDFKESGKPVVAFLEAGTDRDYYLLSSADSIIMPELGMLFVDGLLARVGFVKGTYGKLGINWQGVRKGKYKAAIEPFTRESMSEPFKEQLDALLDDIYFEYLKAIAESRGKTPEQVASIVDEGPYLDAKAALEAGLIDRIAYFREIEEGLGIAESSSSDGKGKAVDWRDYASSRKKGIPFGQKKIAIVHAVGAITTGKSKDSPWSGKTMGSNTISKAISKAANNDQVKAIVMRVDSPGGSALASDIIWNEVQKAKGEKPFIVSMGDVAGSGGYYISCGADAIVAQPSTITASIGVLALVPDVSGLYKKIGFNIETIKRGKHADFLSTDRPMADWERAALDDFIQVVYDRFVNLVAAGRGMTYDEVHEIAQGRVWTGVAAKEIGLVDEVGSLETAIEIAKEKAGIPEDEEVSFVHYPKKKTLADILKQGDFLNKIALQVWEHMPEEMREALEVSRLRVLFKDEPVLLLAPEEIEID</sequence>
<dbReference type="Gene3D" id="3.90.226.10">
    <property type="entry name" value="2-enoyl-CoA Hydratase, Chain A, domain 1"/>
    <property type="match status" value="2"/>
</dbReference>
<dbReference type="InterPro" id="IPR047272">
    <property type="entry name" value="S49_SppA_C"/>
</dbReference>
<proteinExistence type="inferred from homology"/>
<keyword evidence="4" id="KW-0378">Hydrolase</keyword>
<dbReference type="EMBL" id="SOJN01000038">
    <property type="protein sequence ID" value="TET46928.1"/>
    <property type="molecule type" value="Genomic_DNA"/>
</dbReference>
<comment type="caution">
    <text evidence="10">The sequence shown here is derived from an EMBL/GenBank/DDBJ whole genome shotgun (WGS) entry which is preliminary data.</text>
</comment>
<feature type="active site" description="Nucleophile" evidence="7">
    <location>
        <position position="384"/>
    </location>
</feature>
<dbReference type="InterPro" id="IPR002142">
    <property type="entry name" value="Peptidase_S49"/>
</dbReference>
<dbReference type="PANTHER" id="PTHR33209:SF1">
    <property type="entry name" value="PEPTIDASE S49 DOMAIN-CONTAINING PROTEIN"/>
    <property type="match status" value="1"/>
</dbReference>
<dbReference type="Proteomes" id="UP000315525">
    <property type="component" value="Unassembled WGS sequence"/>
</dbReference>
<dbReference type="InterPro" id="IPR029045">
    <property type="entry name" value="ClpP/crotonase-like_dom_sf"/>
</dbReference>
<evidence type="ECO:0000256" key="1">
    <source>
        <dbReference type="ARBA" id="ARBA00004370"/>
    </source>
</evidence>
<dbReference type="PIRSF" id="PIRSF001217">
    <property type="entry name" value="Protease_4_SppA"/>
    <property type="match status" value="1"/>
</dbReference>
<evidence type="ECO:0000259" key="9">
    <source>
        <dbReference type="Pfam" id="PF01343"/>
    </source>
</evidence>
<reference evidence="10 11" key="1">
    <citation type="submission" date="2019-03" db="EMBL/GenBank/DDBJ databases">
        <title>Metabolic potential of uncultured bacteria and archaea associated with petroleum seepage in deep-sea sediments.</title>
        <authorList>
            <person name="Dong X."/>
            <person name="Hubert C."/>
        </authorList>
    </citation>
    <scope>NUCLEOTIDE SEQUENCE [LARGE SCALE GENOMIC DNA]</scope>
    <source>
        <strain evidence="10">E44_bin18</strain>
    </source>
</reference>
<keyword evidence="8" id="KW-0812">Transmembrane</keyword>
<dbReference type="InterPro" id="IPR047217">
    <property type="entry name" value="S49_SppA_67K_type_N"/>
</dbReference>
<name>A0A523UWK5_UNCT6</name>
<dbReference type="GO" id="GO:0006465">
    <property type="term" value="P:signal peptide processing"/>
    <property type="evidence" value="ECO:0007669"/>
    <property type="project" value="InterPro"/>
</dbReference>
<evidence type="ECO:0000256" key="4">
    <source>
        <dbReference type="ARBA" id="ARBA00022801"/>
    </source>
</evidence>
<keyword evidence="8" id="KW-1133">Transmembrane helix</keyword>
<dbReference type="Gene3D" id="6.20.330.10">
    <property type="match status" value="2"/>
</dbReference>
<evidence type="ECO:0000256" key="6">
    <source>
        <dbReference type="ARBA" id="ARBA00023136"/>
    </source>
</evidence>
<evidence type="ECO:0000256" key="8">
    <source>
        <dbReference type="SAM" id="Phobius"/>
    </source>
</evidence>
<dbReference type="PANTHER" id="PTHR33209">
    <property type="entry name" value="PROTEASE 4"/>
    <property type="match status" value="1"/>
</dbReference>
<feature type="transmembrane region" description="Helical" evidence="8">
    <location>
        <begin position="6"/>
        <end position="28"/>
    </location>
</feature>
<feature type="domain" description="Peptidase S49" evidence="9">
    <location>
        <begin position="369"/>
        <end position="517"/>
    </location>
</feature>
<dbReference type="CDD" id="cd07018">
    <property type="entry name" value="S49_SppA_67K_type"/>
    <property type="match status" value="1"/>
</dbReference>
<organism evidence="10 11">
    <name type="scientific">candidate division TA06 bacterium</name>
    <dbReference type="NCBI Taxonomy" id="2250710"/>
    <lineage>
        <taxon>Bacteria</taxon>
        <taxon>Bacteria division TA06</taxon>
    </lineage>
</organism>
<evidence type="ECO:0000256" key="7">
    <source>
        <dbReference type="PIRSR" id="PIRSR001217-1"/>
    </source>
</evidence>
<dbReference type="Pfam" id="PF01343">
    <property type="entry name" value="Peptidase_S49"/>
    <property type="match status" value="2"/>
</dbReference>